<protein>
    <submittedName>
        <fullName evidence="1">Uncharacterized protein</fullName>
    </submittedName>
</protein>
<dbReference type="EMBL" id="PQFF01000190">
    <property type="protein sequence ID" value="RHZ76129.1"/>
    <property type="molecule type" value="Genomic_DNA"/>
</dbReference>
<dbReference type="AlphaFoldDB" id="A0A397IJC2"/>
<comment type="caution">
    <text evidence="1">The sequence shown here is derived from an EMBL/GenBank/DDBJ whole genome shotgun (WGS) entry which is preliminary data.</text>
</comment>
<dbReference type="Proteomes" id="UP000266861">
    <property type="component" value="Unassembled WGS sequence"/>
</dbReference>
<name>A0A397IJC2_9GLOM</name>
<sequence length="74" mass="8785">MVPTKHFKNDFNKWTSGNNTIDKMLDKYIEQIAKVVMEQYIQLGKTDNKLNLGRYNIQAHLIKLKRDDIIFEQS</sequence>
<reference evidence="1 2" key="1">
    <citation type="submission" date="2018-08" db="EMBL/GenBank/DDBJ databases">
        <title>Genome and evolution of the arbuscular mycorrhizal fungus Diversispora epigaea (formerly Glomus versiforme) and its bacterial endosymbionts.</title>
        <authorList>
            <person name="Sun X."/>
            <person name="Fei Z."/>
            <person name="Harrison M."/>
        </authorList>
    </citation>
    <scope>NUCLEOTIDE SEQUENCE [LARGE SCALE GENOMIC DNA]</scope>
    <source>
        <strain evidence="1 2">IT104</strain>
    </source>
</reference>
<evidence type="ECO:0000313" key="2">
    <source>
        <dbReference type="Proteomes" id="UP000266861"/>
    </source>
</evidence>
<keyword evidence="2" id="KW-1185">Reference proteome</keyword>
<organism evidence="1 2">
    <name type="scientific">Diversispora epigaea</name>
    <dbReference type="NCBI Taxonomy" id="1348612"/>
    <lineage>
        <taxon>Eukaryota</taxon>
        <taxon>Fungi</taxon>
        <taxon>Fungi incertae sedis</taxon>
        <taxon>Mucoromycota</taxon>
        <taxon>Glomeromycotina</taxon>
        <taxon>Glomeromycetes</taxon>
        <taxon>Diversisporales</taxon>
        <taxon>Diversisporaceae</taxon>
        <taxon>Diversispora</taxon>
    </lineage>
</organism>
<accession>A0A397IJC2</accession>
<gene>
    <name evidence="1" type="ORF">Glove_203g62</name>
</gene>
<proteinExistence type="predicted"/>
<evidence type="ECO:0000313" key="1">
    <source>
        <dbReference type="EMBL" id="RHZ76129.1"/>
    </source>
</evidence>